<dbReference type="Proteomes" id="UP000564677">
    <property type="component" value="Unassembled WGS sequence"/>
</dbReference>
<dbReference type="RefSeq" id="WP_167298110.1">
    <property type="nucleotide sequence ID" value="NZ_JAASQV010000001.1"/>
</dbReference>
<gene>
    <name evidence="1" type="ORF">FHR20_000555</name>
</gene>
<dbReference type="EMBL" id="JAASQV010000001">
    <property type="protein sequence ID" value="NIJ63624.1"/>
    <property type="molecule type" value="Genomic_DNA"/>
</dbReference>
<protein>
    <recommendedName>
        <fullName evidence="3">Right handed beta helix domain-containing protein</fullName>
    </recommendedName>
</protein>
<proteinExistence type="predicted"/>
<dbReference type="InterPro" id="IPR012334">
    <property type="entry name" value="Pectin_lyas_fold"/>
</dbReference>
<comment type="caution">
    <text evidence="1">The sequence shown here is derived from an EMBL/GenBank/DDBJ whole genome shotgun (WGS) entry which is preliminary data.</text>
</comment>
<evidence type="ECO:0000313" key="2">
    <source>
        <dbReference type="Proteomes" id="UP000564677"/>
    </source>
</evidence>
<evidence type="ECO:0008006" key="3">
    <source>
        <dbReference type="Google" id="ProtNLM"/>
    </source>
</evidence>
<evidence type="ECO:0000313" key="1">
    <source>
        <dbReference type="EMBL" id="NIJ63624.1"/>
    </source>
</evidence>
<name>A0A7X5UWL0_9SPHN</name>
<sequence>MLSLSPATFGALGDGRTIDTDALAEALSAARGASGAVLLDAGKVYKTGDLKIPRGTVLIFSPGARLAPARPGARLTIDGRIESIGFDRIFEDGWTFYKSEPDILDGFPDVPLEWFGGLASWTERRDALPAFRYALAFCKAMRCRAILLGNGSYFVSDTIRIDGTVGIKGAGMESTFLIRRGGAPNAATIQLVGVRDDAVGNLEYSGFSLLPLEREGVGTGIAADWFAHVRLSEVEFRNLATGLDLVDGAYSWQILGCRFLNNRTHVALGPNANNLIVAHCQLMHGETGIDCKGASNSISIGAETNFEALTGQPIRWRGNGTTLFRFSITGCRFEKCVGAIGYGGGNARALAFSFDQGFVENVNGTTSHFFDLTNCESAVVSRSYFQRCNAALVNAPRSASQVVICDNVLRDIPQINSASKSGGFGEEEGFSRCRAYNCGGVKGSA</sequence>
<dbReference type="Gene3D" id="2.160.20.10">
    <property type="entry name" value="Single-stranded right-handed beta-helix, Pectin lyase-like"/>
    <property type="match status" value="2"/>
</dbReference>
<dbReference type="SUPFAM" id="SSF51126">
    <property type="entry name" value="Pectin lyase-like"/>
    <property type="match status" value="2"/>
</dbReference>
<organism evidence="1 2">
    <name type="scientific">Sphingomonas leidyi</name>
    <dbReference type="NCBI Taxonomy" id="68569"/>
    <lineage>
        <taxon>Bacteria</taxon>
        <taxon>Pseudomonadati</taxon>
        <taxon>Pseudomonadota</taxon>
        <taxon>Alphaproteobacteria</taxon>
        <taxon>Sphingomonadales</taxon>
        <taxon>Sphingomonadaceae</taxon>
        <taxon>Sphingomonas</taxon>
    </lineage>
</organism>
<keyword evidence="2" id="KW-1185">Reference proteome</keyword>
<accession>A0A7X5UWL0</accession>
<dbReference type="AlphaFoldDB" id="A0A7X5UWL0"/>
<dbReference type="InterPro" id="IPR011050">
    <property type="entry name" value="Pectin_lyase_fold/virulence"/>
</dbReference>
<reference evidence="1 2" key="1">
    <citation type="submission" date="2020-03" db="EMBL/GenBank/DDBJ databases">
        <title>Genomic Encyclopedia of Type Strains, Phase IV (KMG-IV): sequencing the most valuable type-strain genomes for metagenomic binning, comparative biology and taxonomic classification.</title>
        <authorList>
            <person name="Goeker M."/>
        </authorList>
    </citation>
    <scope>NUCLEOTIDE SEQUENCE [LARGE SCALE GENOMIC DNA]</scope>
    <source>
        <strain evidence="1 2">DSM 4733</strain>
    </source>
</reference>